<dbReference type="InterPro" id="IPR027268">
    <property type="entry name" value="Peptidase_M4/M1_CTD_sf"/>
</dbReference>
<dbReference type="Pfam" id="PF11940">
    <property type="entry name" value="DUF3458"/>
    <property type="match status" value="1"/>
</dbReference>
<reference evidence="3 4" key="1">
    <citation type="submission" date="2019-11" db="EMBL/GenBank/DDBJ databases">
        <title>Draft Genome Sequence of Plant Growth-Promoting Rhizosphere-Associated Bacteria.</title>
        <authorList>
            <person name="Vasilyev I.Y."/>
            <person name="Radchenko V."/>
            <person name="Ilnitskaya E.V."/>
        </authorList>
    </citation>
    <scope>NUCLEOTIDE SEQUENCE [LARGE SCALE GENOMIC DNA]</scope>
    <source>
        <strain evidence="3 4">VRA_MhP_f</strain>
    </source>
</reference>
<dbReference type="GO" id="GO:0008237">
    <property type="term" value="F:metallopeptidase activity"/>
    <property type="evidence" value="ECO:0007669"/>
    <property type="project" value="InterPro"/>
</dbReference>
<feature type="domain" description="Peptidase M1 alanyl aminopeptidase Ig-like fold" evidence="2">
    <location>
        <begin position="98"/>
        <end position="153"/>
    </location>
</feature>
<dbReference type="InterPro" id="IPR035414">
    <property type="entry name" value="Peptidase_M1_pepN_Ig-like"/>
</dbReference>
<dbReference type="InterPro" id="IPR038438">
    <property type="entry name" value="PepN_Ig-like_sf"/>
</dbReference>
<evidence type="ECO:0000259" key="1">
    <source>
        <dbReference type="Pfam" id="PF01433"/>
    </source>
</evidence>
<dbReference type="Gene3D" id="2.60.40.1840">
    <property type="match status" value="1"/>
</dbReference>
<dbReference type="PANTHER" id="PTHR46322:SF1">
    <property type="entry name" value="PUROMYCIN-SENSITIVE AMINOPEPTIDASE"/>
    <property type="match status" value="1"/>
</dbReference>
<dbReference type="EMBL" id="WKLC01002255">
    <property type="protein sequence ID" value="MSE18968.1"/>
    <property type="molecule type" value="Genomic_DNA"/>
</dbReference>
<protein>
    <submittedName>
        <fullName evidence="3">DUF3458 domain-containing protein</fullName>
    </submittedName>
</protein>
<evidence type="ECO:0000259" key="2">
    <source>
        <dbReference type="Pfam" id="PF11940"/>
    </source>
</evidence>
<dbReference type="GO" id="GO:0008270">
    <property type="term" value="F:zinc ion binding"/>
    <property type="evidence" value="ECO:0007669"/>
    <property type="project" value="InterPro"/>
</dbReference>
<evidence type="ECO:0000313" key="4">
    <source>
        <dbReference type="Proteomes" id="UP000461948"/>
    </source>
</evidence>
<dbReference type="Proteomes" id="UP000461948">
    <property type="component" value="Unassembled WGS sequence"/>
</dbReference>
<dbReference type="SUPFAM" id="SSF55486">
    <property type="entry name" value="Metalloproteases ('zincins'), catalytic domain"/>
    <property type="match status" value="1"/>
</dbReference>
<feature type="domain" description="Peptidase M1 membrane alanine aminopeptidase" evidence="1">
    <location>
        <begin position="5"/>
        <end position="93"/>
    </location>
</feature>
<feature type="non-terminal residue" evidence="3">
    <location>
        <position position="1"/>
    </location>
</feature>
<evidence type="ECO:0000313" key="3">
    <source>
        <dbReference type="EMBL" id="MSE18968.1"/>
    </source>
</evidence>
<dbReference type="InterPro" id="IPR012779">
    <property type="entry name" value="Peptidase_M1_pepN"/>
</dbReference>
<dbReference type="AlphaFoldDB" id="A0A7X2MTD0"/>
<name>A0A7X2MTD0_ENTAG</name>
<dbReference type="Pfam" id="PF01433">
    <property type="entry name" value="Peptidase_M1"/>
    <property type="match status" value="1"/>
</dbReference>
<feature type="non-terminal residue" evidence="3">
    <location>
        <position position="161"/>
    </location>
</feature>
<gene>
    <name evidence="3" type="ORF">GKC49_28875</name>
</gene>
<dbReference type="PANTHER" id="PTHR46322">
    <property type="entry name" value="PUROMYCIN-SENSITIVE AMINOPEPTIDASE"/>
    <property type="match status" value="1"/>
</dbReference>
<sequence length="161" mass="18375">IVRGAQFAEDASPMAHPIRPDQVIEMNNFYTLTVYEKGSEVIRMMHTLLGEENFQKGMKLYFDRHDGSAATCDDFVQAMEDASNVDLSQFRRWYSQSGTPVLTVRDDYNPELEQYTLHVTQHTPATADQKEKLPLHIPLDIELYDGEGKVIPLQNNGHPVH</sequence>
<comment type="caution">
    <text evidence="3">The sequence shown here is derived from an EMBL/GenBank/DDBJ whole genome shotgun (WGS) entry which is preliminary data.</text>
</comment>
<accession>A0A7X2MTD0</accession>
<dbReference type="Gene3D" id="1.10.390.10">
    <property type="entry name" value="Neutral Protease Domain 2"/>
    <property type="match status" value="1"/>
</dbReference>
<proteinExistence type="predicted"/>
<organism evidence="3 4">
    <name type="scientific">Enterobacter agglomerans</name>
    <name type="common">Erwinia herbicola</name>
    <name type="synonym">Pantoea agglomerans</name>
    <dbReference type="NCBI Taxonomy" id="549"/>
    <lineage>
        <taxon>Bacteria</taxon>
        <taxon>Pseudomonadati</taxon>
        <taxon>Pseudomonadota</taxon>
        <taxon>Gammaproteobacteria</taxon>
        <taxon>Enterobacterales</taxon>
        <taxon>Erwiniaceae</taxon>
        <taxon>Pantoea</taxon>
        <taxon>Pantoea agglomerans group</taxon>
    </lineage>
</organism>
<dbReference type="InterPro" id="IPR014782">
    <property type="entry name" value="Peptidase_M1_dom"/>
</dbReference>